<dbReference type="Proteomes" id="UP000273270">
    <property type="component" value="Chromosome"/>
</dbReference>
<reference evidence="3 4" key="1">
    <citation type="submission" date="2018-06" db="EMBL/GenBank/DDBJ databases">
        <authorList>
            <consortium name="Pathogen Informatics"/>
            <person name="Doyle S."/>
        </authorList>
    </citation>
    <scope>NUCLEOTIDE SEQUENCE [LARGE SCALE GENOMIC DNA]</scope>
    <source>
        <strain evidence="3 4">NCTC13533</strain>
    </source>
</reference>
<organism evidence="3 4">
    <name type="scientific">Chryseobacterium carnipullorum</name>
    <dbReference type="NCBI Taxonomy" id="1124835"/>
    <lineage>
        <taxon>Bacteria</taxon>
        <taxon>Pseudomonadati</taxon>
        <taxon>Bacteroidota</taxon>
        <taxon>Flavobacteriia</taxon>
        <taxon>Flavobacteriales</taxon>
        <taxon>Weeksellaceae</taxon>
        <taxon>Chryseobacterium group</taxon>
        <taxon>Chryseobacterium</taxon>
    </lineage>
</organism>
<keyword evidence="1" id="KW-0472">Membrane</keyword>
<reference evidence="5" key="2">
    <citation type="submission" date="2018-11" db="EMBL/GenBank/DDBJ databases">
        <title>Proposal to divide the Flavobacteriaceae and reorganize its genera based on Amino Acid Identity values calculated from whole genome sequences.</title>
        <authorList>
            <person name="Nicholson A.C."/>
            <person name="Gulvik C.A."/>
            <person name="Whitney A.M."/>
            <person name="Humrighouse B.W."/>
            <person name="Bell M."/>
            <person name="Holmes B."/>
            <person name="Steigerwalt A.G."/>
            <person name="Villarma A."/>
            <person name="Sheth M."/>
            <person name="Batra D."/>
            <person name="Pryor J."/>
            <person name="Bernardet J.-F."/>
            <person name="Hugo C."/>
            <person name="Kampfer P."/>
            <person name="Newman J."/>
            <person name="McQuiston J.R."/>
        </authorList>
    </citation>
    <scope>NUCLEOTIDE SEQUENCE [LARGE SCALE GENOMIC DNA]</scope>
    <source>
        <strain evidence="5">G0188</strain>
    </source>
</reference>
<protein>
    <submittedName>
        <fullName evidence="3">Uncharacterized protein</fullName>
    </submittedName>
</protein>
<dbReference type="AlphaFoldDB" id="A0A376DV11"/>
<keyword evidence="5" id="KW-1185">Reference proteome</keyword>
<evidence type="ECO:0000256" key="1">
    <source>
        <dbReference type="SAM" id="Phobius"/>
    </source>
</evidence>
<keyword evidence="1" id="KW-0812">Transmembrane</keyword>
<accession>A0A376DV11</accession>
<name>A0A376DV11_CHRCU</name>
<proteinExistence type="predicted"/>
<evidence type="ECO:0000313" key="4">
    <source>
        <dbReference type="Proteomes" id="UP000255224"/>
    </source>
</evidence>
<dbReference type="Proteomes" id="UP000255224">
    <property type="component" value="Unassembled WGS sequence"/>
</dbReference>
<accession>A0A3G6NFJ3</accession>
<evidence type="ECO:0000313" key="2">
    <source>
        <dbReference type="EMBL" id="AZA49704.1"/>
    </source>
</evidence>
<keyword evidence="1" id="KW-1133">Transmembrane helix</keyword>
<evidence type="ECO:0000313" key="5">
    <source>
        <dbReference type="Proteomes" id="UP000273270"/>
    </source>
</evidence>
<gene>
    <name evidence="2" type="ORF">EG346_16625</name>
    <name evidence="3" type="ORF">NCTC13533_01856</name>
</gene>
<feature type="transmembrane region" description="Helical" evidence="1">
    <location>
        <begin position="68"/>
        <end position="86"/>
    </location>
</feature>
<dbReference type="EMBL" id="CP033920">
    <property type="protein sequence ID" value="AZA49704.1"/>
    <property type="molecule type" value="Genomic_DNA"/>
</dbReference>
<dbReference type="KEGG" id="ccau:EG346_16625"/>
<reference evidence="2" key="3">
    <citation type="submission" date="2018-11" db="EMBL/GenBank/DDBJ databases">
        <title>Proposal to divide the Flavobacteriaceae and reorganize its genera based on Amino Acid Identity values calculated from whole genome sequences.</title>
        <authorList>
            <person name="Nicholson A.C."/>
            <person name="Gulvik C.A."/>
            <person name="Whitney A.M."/>
            <person name="Humrighouse B.W."/>
            <person name="Bell M."/>
            <person name="Holmes B."/>
            <person name="Steigerwalt A."/>
            <person name="Villarma A."/>
            <person name="Sheth M."/>
            <person name="Batra D."/>
            <person name="Pryor J."/>
            <person name="Bernardet J.-F."/>
            <person name="Hugo C."/>
            <person name="Kampfer P."/>
            <person name="Newman J."/>
            <person name="Mcquiston J.R."/>
        </authorList>
    </citation>
    <scope>NUCLEOTIDE SEQUENCE [LARGE SCALE GENOMIC DNA]</scope>
    <source>
        <strain evidence="2">G0188</strain>
    </source>
</reference>
<sequence length="94" mass="10889">MLILSLKRDYISFIYRFTGHKYTLMMKQNNLISLRKSFGILFFILIGSLLLMDCSKSSTSNESETIKATFLLTCITIAASFSIFFLSKKIRRKE</sequence>
<feature type="transmembrane region" description="Helical" evidence="1">
    <location>
        <begin position="34"/>
        <end position="52"/>
    </location>
</feature>
<dbReference type="EMBL" id="UFVQ01000003">
    <property type="protein sequence ID" value="STC95312.1"/>
    <property type="molecule type" value="Genomic_DNA"/>
</dbReference>
<evidence type="ECO:0000313" key="3">
    <source>
        <dbReference type="EMBL" id="STC95312.1"/>
    </source>
</evidence>